<proteinExistence type="predicted"/>
<evidence type="ECO:0000313" key="3">
    <source>
        <dbReference type="EMBL" id="CAB4176066.1"/>
    </source>
</evidence>
<feature type="compositionally biased region" description="Basic and acidic residues" evidence="1">
    <location>
        <begin position="34"/>
        <end position="50"/>
    </location>
</feature>
<dbReference type="EMBL" id="LR798290">
    <property type="protein sequence ID" value="CAB5220516.1"/>
    <property type="molecule type" value="Genomic_DNA"/>
</dbReference>
<sequence length="166" mass="18377">MSNDMPTLFDAPVVITETVLPYAGTSGWAGSSASEDRATRQDKDGTTSKRQQDVLNALDRHWRHGATWNELGAELGLHHGAISGVLSALHKQGYICRLTERRSRSQIYILAKYVNGRETQAYKPNVSARLLVDILEELDRDLSEGSVTLARQRIAITLRSLNSGDE</sequence>
<evidence type="ECO:0000313" key="6">
    <source>
        <dbReference type="EMBL" id="CAB5220516.1"/>
    </source>
</evidence>
<evidence type="ECO:0000313" key="2">
    <source>
        <dbReference type="EMBL" id="CAB4145890.1"/>
    </source>
</evidence>
<dbReference type="InterPro" id="IPR036388">
    <property type="entry name" value="WH-like_DNA-bd_sf"/>
</dbReference>
<organism evidence="6">
    <name type="scientific">uncultured Caudovirales phage</name>
    <dbReference type="NCBI Taxonomy" id="2100421"/>
    <lineage>
        <taxon>Viruses</taxon>
        <taxon>Duplodnaviria</taxon>
        <taxon>Heunggongvirae</taxon>
        <taxon>Uroviricota</taxon>
        <taxon>Caudoviricetes</taxon>
        <taxon>Peduoviridae</taxon>
        <taxon>Maltschvirus</taxon>
        <taxon>Maltschvirus maltsch</taxon>
    </lineage>
</organism>
<dbReference type="SUPFAM" id="SSF46785">
    <property type="entry name" value="Winged helix' DNA-binding domain"/>
    <property type="match status" value="1"/>
</dbReference>
<evidence type="ECO:0000256" key="1">
    <source>
        <dbReference type="SAM" id="MobiDB-lite"/>
    </source>
</evidence>
<protein>
    <submittedName>
        <fullName evidence="6">Uncharacterized protein</fullName>
    </submittedName>
</protein>
<name>A0A6J7WRG6_9CAUD</name>
<feature type="region of interest" description="Disordered" evidence="1">
    <location>
        <begin position="26"/>
        <end position="50"/>
    </location>
</feature>
<dbReference type="EMBL" id="LR797535">
    <property type="protein sequence ID" value="CAB4223428.1"/>
    <property type="molecule type" value="Genomic_DNA"/>
</dbReference>
<dbReference type="Gene3D" id="1.10.10.10">
    <property type="entry name" value="Winged helix-like DNA-binding domain superfamily/Winged helix DNA-binding domain"/>
    <property type="match status" value="1"/>
</dbReference>
<accession>A0A6J7WRG6</accession>
<dbReference type="EMBL" id="LR797169">
    <property type="protein sequence ID" value="CAB4191063.1"/>
    <property type="molecule type" value="Genomic_DNA"/>
</dbReference>
<dbReference type="EMBL" id="LR796931">
    <property type="protein sequence ID" value="CAB4176066.1"/>
    <property type="molecule type" value="Genomic_DNA"/>
</dbReference>
<evidence type="ECO:0000313" key="4">
    <source>
        <dbReference type="EMBL" id="CAB4191063.1"/>
    </source>
</evidence>
<reference evidence="6" key="1">
    <citation type="submission" date="2020-05" db="EMBL/GenBank/DDBJ databases">
        <authorList>
            <person name="Chiriac C."/>
            <person name="Salcher M."/>
            <person name="Ghai R."/>
            <person name="Kavagutti S V."/>
        </authorList>
    </citation>
    <scope>NUCLEOTIDE SEQUENCE</scope>
</reference>
<dbReference type="EMBL" id="LR796453">
    <property type="protein sequence ID" value="CAB4145890.1"/>
    <property type="molecule type" value="Genomic_DNA"/>
</dbReference>
<dbReference type="InterPro" id="IPR036390">
    <property type="entry name" value="WH_DNA-bd_sf"/>
</dbReference>
<gene>
    <name evidence="4" type="ORF">UFOVP1219_22</name>
    <name evidence="5" type="ORF">UFOVP1671_71</name>
    <name evidence="6" type="ORF">UFOVP358_36</name>
    <name evidence="2" type="ORF">UFOVP476_68</name>
    <name evidence="3" type="ORF">UFOVP986_7</name>
</gene>
<evidence type="ECO:0000313" key="5">
    <source>
        <dbReference type="EMBL" id="CAB4223428.1"/>
    </source>
</evidence>